<evidence type="ECO:0000313" key="2">
    <source>
        <dbReference type="EMBL" id="CAK0909034.1"/>
    </source>
</evidence>
<reference evidence="2" key="1">
    <citation type="submission" date="2023-10" db="EMBL/GenBank/DDBJ databases">
        <authorList>
            <person name="Chen Y."/>
            <person name="Shah S."/>
            <person name="Dougan E. K."/>
            <person name="Thang M."/>
            <person name="Chan C."/>
        </authorList>
    </citation>
    <scope>NUCLEOTIDE SEQUENCE [LARGE SCALE GENOMIC DNA]</scope>
</reference>
<accession>A0ABN9YCR6</accession>
<comment type="caution">
    <text evidence="2">The sequence shown here is derived from an EMBL/GenBank/DDBJ whole genome shotgun (WGS) entry which is preliminary data.</text>
</comment>
<evidence type="ECO:0000313" key="3">
    <source>
        <dbReference type="Proteomes" id="UP001189429"/>
    </source>
</evidence>
<proteinExistence type="predicted"/>
<feature type="compositionally biased region" description="Basic residues" evidence="1">
    <location>
        <begin position="403"/>
        <end position="421"/>
    </location>
</feature>
<protein>
    <submittedName>
        <fullName evidence="2">Uncharacterized protein</fullName>
    </submittedName>
</protein>
<dbReference type="EMBL" id="CAUYUJ010022116">
    <property type="protein sequence ID" value="CAK0909034.1"/>
    <property type="molecule type" value="Genomic_DNA"/>
</dbReference>
<feature type="region of interest" description="Disordered" evidence="1">
    <location>
        <begin position="363"/>
        <end position="421"/>
    </location>
</feature>
<keyword evidence="3" id="KW-1185">Reference proteome</keyword>
<evidence type="ECO:0000256" key="1">
    <source>
        <dbReference type="SAM" id="MobiDB-lite"/>
    </source>
</evidence>
<organism evidence="2 3">
    <name type="scientific">Prorocentrum cordatum</name>
    <dbReference type="NCBI Taxonomy" id="2364126"/>
    <lineage>
        <taxon>Eukaryota</taxon>
        <taxon>Sar</taxon>
        <taxon>Alveolata</taxon>
        <taxon>Dinophyceae</taxon>
        <taxon>Prorocentrales</taxon>
        <taxon>Prorocentraceae</taxon>
        <taxon>Prorocentrum</taxon>
    </lineage>
</organism>
<sequence>MSAQCTATVEDMSCACAPAALGPFHGGGDDCASSAAPESEASDIFCVDCDDPIVMGPPMMGVMAYPATGVSPAKYRCTWCNSLKRRIQQIRKGRPEAFAQWTHIPPEDKKAFCKVAAHLYGEDLVKKMTEYIEVVHEKSNESAWKEKGDAILLSEAKELPRFVREPWAFDNLVRNVGTFKCEHTGQEFIVVPGYSFENTSKEVHRETNSRTVEQLPMGLAKKVGQALESLRESKLDIGKCLALAESEQGGEFVPARLVAKLKSMQGEITTFTVQLDVSAKGADKEGAAKAIQAAKTAVCDHVTLIDQINGLLEDMPAEVRSALLPDEPAGANGETVEAAPDGAALGEAAVEAGGDTAAATKCQDRAPTAEVTAARGSKRSAAEASGGKGRGRVAAAAGVKGSGRGRGRGAGKAKAKAKAKA</sequence>
<gene>
    <name evidence="2" type="ORF">PCOR1329_LOCUS83552</name>
</gene>
<dbReference type="Proteomes" id="UP001189429">
    <property type="component" value="Unassembled WGS sequence"/>
</dbReference>
<name>A0ABN9YCR6_9DINO</name>